<reference evidence="2 3" key="1">
    <citation type="journal article" date="2014" name="Am. J. Bot.">
        <title>Genome assembly and annotation for red clover (Trifolium pratense; Fabaceae).</title>
        <authorList>
            <person name="Istvanek J."/>
            <person name="Jaros M."/>
            <person name="Krenek A."/>
            <person name="Repkova J."/>
        </authorList>
    </citation>
    <scope>NUCLEOTIDE SEQUENCE [LARGE SCALE GENOMIC DNA]</scope>
    <source>
        <strain evidence="3">cv. Tatra</strain>
        <tissue evidence="2">Young leaves</tissue>
    </source>
</reference>
<dbReference type="Proteomes" id="UP000236291">
    <property type="component" value="Unassembled WGS sequence"/>
</dbReference>
<feature type="region of interest" description="Disordered" evidence="1">
    <location>
        <begin position="1"/>
        <end position="23"/>
    </location>
</feature>
<feature type="non-terminal residue" evidence="2">
    <location>
        <position position="1"/>
    </location>
</feature>
<protein>
    <submittedName>
        <fullName evidence="2">Uncharacterized protein</fullName>
    </submittedName>
</protein>
<dbReference type="EMBL" id="ASHM01132855">
    <property type="protein sequence ID" value="PNX59633.1"/>
    <property type="molecule type" value="Genomic_DNA"/>
</dbReference>
<proteinExistence type="predicted"/>
<gene>
    <name evidence="2" type="ORF">L195_g059783</name>
</gene>
<accession>A0A2K3K003</accession>
<sequence>ESASPQVPHSVPGVQYPDSYEHPFDPGYGSGYNAPAPRYIII</sequence>
<dbReference type="AlphaFoldDB" id="A0A2K3K003"/>
<organism evidence="2 3">
    <name type="scientific">Trifolium pratense</name>
    <name type="common">Red clover</name>
    <dbReference type="NCBI Taxonomy" id="57577"/>
    <lineage>
        <taxon>Eukaryota</taxon>
        <taxon>Viridiplantae</taxon>
        <taxon>Streptophyta</taxon>
        <taxon>Embryophyta</taxon>
        <taxon>Tracheophyta</taxon>
        <taxon>Spermatophyta</taxon>
        <taxon>Magnoliopsida</taxon>
        <taxon>eudicotyledons</taxon>
        <taxon>Gunneridae</taxon>
        <taxon>Pentapetalae</taxon>
        <taxon>rosids</taxon>
        <taxon>fabids</taxon>
        <taxon>Fabales</taxon>
        <taxon>Fabaceae</taxon>
        <taxon>Papilionoideae</taxon>
        <taxon>50 kb inversion clade</taxon>
        <taxon>NPAAA clade</taxon>
        <taxon>Hologalegina</taxon>
        <taxon>IRL clade</taxon>
        <taxon>Trifolieae</taxon>
        <taxon>Trifolium</taxon>
    </lineage>
</organism>
<evidence type="ECO:0000313" key="2">
    <source>
        <dbReference type="EMBL" id="PNX59633.1"/>
    </source>
</evidence>
<evidence type="ECO:0000256" key="1">
    <source>
        <dbReference type="SAM" id="MobiDB-lite"/>
    </source>
</evidence>
<name>A0A2K3K003_TRIPR</name>
<reference evidence="2 3" key="2">
    <citation type="journal article" date="2017" name="Front. Plant Sci.">
        <title>Gene Classification and Mining of Molecular Markers Useful in Red Clover (Trifolium pratense) Breeding.</title>
        <authorList>
            <person name="Istvanek J."/>
            <person name="Dluhosova J."/>
            <person name="Dluhos P."/>
            <person name="Patkova L."/>
            <person name="Nedelnik J."/>
            <person name="Repkova J."/>
        </authorList>
    </citation>
    <scope>NUCLEOTIDE SEQUENCE [LARGE SCALE GENOMIC DNA]</scope>
    <source>
        <strain evidence="3">cv. Tatra</strain>
        <tissue evidence="2">Young leaves</tissue>
    </source>
</reference>
<comment type="caution">
    <text evidence="2">The sequence shown here is derived from an EMBL/GenBank/DDBJ whole genome shotgun (WGS) entry which is preliminary data.</text>
</comment>
<evidence type="ECO:0000313" key="3">
    <source>
        <dbReference type="Proteomes" id="UP000236291"/>
    </source>
</evidence>